<dbReference type="RefSeq" id="XP_024361788.1">
    <property type="nucleotide sequence ID" value="XM_024506020.2"/>
</dbReference>
<sequence length="288" mass="31262">MNADGQVSRVFMQVDSCERMSFLAGRLAATEGAFFNQHSKQAAVALKQKLKTSTPPNSVSETSNSESVLKLSRADVLPEVLRHSLPIAPTTEALQAVDVASAPARSSLATSLKSILSPRPLSQDGAVRTGFPSIQVVDHFASVPQTSLGRKKWMIDAPDVQMVASTANESRVAKASVMDEKAAMEGLFVVTKAFAVATGLVFGGSIIAAAVTASKHDIKSFDDIRTKGRDYFTPRVERMKNTLEPLKSWANQKTEAWKIEEERRRAIGVDYAKSFGLQQTEAGKYKSR</sequence>
<dbReference type="KEGG" id="ppp:112275556"/>
<dbReference type="EMBL" id="ABEU02000023">
    <property type="status" value="NOT_ANNOTATED_CDS"/>
    <property type="molecule type" value="Genomic_DNA"/>
</dbReference>
<dbReference type="InParanoid" id="A0A7I4CFG1"/>
<proteinExistence type="predicted"/>
<dbReference type="FunCoup" id="A0A7I4CFG1">
    <property type="interactions" value="1553"/>
</dbReference>
<protein>
    <submittedName>
        <fullName evidence="1">Uncharacterized protein</fullName>
    </submittedName>
</protein>
<dbReference type="AlphaFoldDB" id="A0A7I4CFG1"/>
<reference evidence="1 2" key="1">
    <citation type="journal article" date="2008" name="Science">
        <title>The Physcomitrella genome reveals evolutionary insights into the conquest of land by plants.</title>
        <authorList>
            <person name="Rensing S."/>
            <person name="Lang D."/>
            <person name="Zimmer A."/>
            <person name="Terry A."/>
            <person name="Salamov A."/>
            <person name="Shapiro H."/>
            <person name="Nishiyama T."/>
            <person name="Perroud P.-F."/>
            <person name="Lindquist E."/>
            <person name="Kamisugi Y."/>
            <person name="Tanahashi T."/>
            <person name="Sakakibara K."/>
            <person name="Fujita T."/>
            <person name="Oishi K."/>
            <person name="Shin-I T."/>
            <person name="Kuroki Y."/>
            <person name="Toyoda A."/>
            <person name="Suzuki Y."/>
            <person name="Hashimoto A."/>
            <person name="Yamaguchi K."/>
            <person name="Sugano A."/>
            <person name="Kohara Y."/>
            <person name="Fujiyama A."/>
            <person name="Anterola A."/>
            <person name="Aoki S."/>
            <person name="Ashton N."/>
            <person name="Barbazuk W.B."/>
            <person name="Barker E."/>
            <person name="Bennetzen J."/>
            <person name="Bezanilla M."/>
            <person name="Blankenship R."/>
            <person name="Cho S.H."/>
            <person name="Dutcher S."/>
            <person name="Estelle M."/>
            <person name="Fawcett J.A."/>
            <person name="Gundlach H."/>
            <person name="Hanada K."/>
            <person name="Heyl A."/>
            <person name="Hicks K.A."/>
            <person name="Hugh J."/>
            <person name="Lohr M."/>
            <person name="Mayer K."/>
            <person name="Melkozernov A."/>
            <person name="Murata T."/>
            <person name="Nelson D."/>
            <person name="Pils B."/>
            <person name="Prigge M."/>
            <person name="Reiss B."/>
            <person name="Renner T."/>
            <person name="Rombauts S."/>
            <person name="Rushton P."/>
            <person name="Sanderfoot A."/>
            <person name="Schween G."/>
            <person name="Shiu S.-H."/>
            <person name="Stueber K."/>
            <person name="Theodoulou F.L."/>
            <person name="Tu H."/>
            <person name="Van de Peer Y."/>
            <person name="Verrier P.J."/>
            <person name="Waters E."/>
            <person name="Wood A."/>
            <person name="Yang L."/>
            <person name="Cove D."/>
            <person name="Cuming A."/>
            <person name="Hasebe M."/>
            <person name="Lucas S."/>
            <person name="Mishler D.B."/>
            <person name="Reski R."/>
            <person name="Grigoriev I."/>
            <person name="Quatrano R.S."/>
            <person name="Boore J.L."/>
        </authorList>
    </citation>
    <scope>NUCLEOTIDE SEQUENCE [LARGE SCALE GENOMIC DNA]</scope>
    <source>
        <strain evidence="1 2">cv. Gransden 2004</strain>
    </source>
</reference>
<keyword evidence="2" id="KW-1185">Reference proteome</keyword>
<dbReference type="Proteomes" id="UP000006727">
    <property type="component" value="Chromosome 23"/>
</dbReference>
<dbReference type="EnsemblPlants" id="Pp3c23_20260V3.5">
    <property type="protein sequence ID" value="Pp3c23_20260V3.5"/>
    <property type="gene ID" value="Pp3c23_20260"/>
</dbReference>
<dbReference type="GeneID" id="112275556"/>
<evidence type="ECO:0000313" key="1">
    <source>
        <dbReference type="EnsemblPlants" id="Pp3c23_20260V3.5"/>
    </source>
</evidence>
<name>A0A7I4CFG1_PHYPA</name>
<reference evidence="1" key="3">
    <citation type="submission" date="2020-12" db="UniProtKB">
        <authorList>
            <consortium name="EnsemblPlants"/>
        </authorList>
    </citation>
    <scope>IDENTIFICATION</scope>
</reference>
<dbReference type="PANTHER" id="PTHR36704:SF1">
    <property type="entry name" value="OS06G0239700 PROTEIN"/>
    <property type="match status" value="1"/>
</dbReference>
<reference evidence="1 2" key="2">
    <citation type="journal article" date="2018" name="Plant J.">
        <title>The Physcomitrella patens chromosome-scale assembly reveals moss genome structure and evolution.</title>
        <authorList>
            <person name="Lang D."/>
            <person name="Ullrich K.K."/>
            <person name="Murat F."/>
            <person name="Fuchs J."/>
            <person name="Jenkins J."/>
            <person name="Haas F.B."/>
            <person name="Piednoel M."/>
            <person name="Gundlach H."/>
            <person name="Van Bel M."/>
            <person name="Meyberg R."/>
            <person name="Vives C."/>
            <person name="Morata J."/>
            <person name="Symeonidi A."/>
            <person name="Hiss M."/>
            <person name="Muchero W."/>
            <person name="Kamisugi Y."/>
            <person name="Saleh O."/>
            <person name="Blanc G."/>
            <person name="Decker E.L."/>
            <person name="van Gessel N."/>
            <person name="Grimwood J."/>
            <person name="Hayes R.D."/>
            <person name="Graham S.W."/>
            <person name="Gunter L.E."/>
            <person name="McDaniel S.F."/>
            <person name="Hoernstein S.N.W."/>
            <person name="Larsson A."/>
            <person name="Li F.W."/>
            <person name="Perroud P.F."/>
            <person name="Phillips J."/>
            <person name="Ranjan P."/>
            <person name="Rokshar D.S."/>
            <person name="Rothfels C.J."/>
            <person name="Schneider L."/>
            <person name="Shu S."/>
            <person name="Stevenson D.W."/>
            <person name="Thummler F."/>
            <person name="Tillich M."/>
            <person name="Villarreal Aguilar J.C."/>
            <person name="Widiez T."/>
            <person name="Wong G.K."/>
            <person name="Wymore A."/>
            <person name="Zhang Y."/>
            <person name="Zimmer A.D."/>
            <person name="Quatrano R.S."/>
            <person name="Mayer K.F.X."/>
            <person name="Goodstein D."/>
            <person name="Casacuberta J.M."/>
            <person name="Vandepoele K."/>
            <person name="Reski R."/>
            <person name="Cuming A.C."/>
            <person name="Tuskan G.A."/>
            <person name="Maumus F."/>
            <person name="Salse J."/>
            <person name="Schmutz J."/>
            <person name="Rensing S.A."/>
        </authorList>
    </citation>
    <scope>NUCLEOTIDE SEQUENCE [LARGE SCALE GENOMIC DNA]</scope>
    <source>
        <strain evidence="1 2">cv. Gransden 2004</strain>
    </source>
</reference>
<accession>A0A7I4CFG1</accession>
<gene>
    <name evidence="1" type="primary">LOC112275556</name>
</gene>
<dbReference type="PANTHER" id="PTHR36704">
    <property type="entry name" value="PROTEIN, PUTATIVE-RELATED"/>
    <property type="match status" value="1"/>
</dbReference>
<organism evidence="1 2">
    <name type="scientific">Physcomitrium patens</name>
    <name type="common">Spreading-leaved earth moss</name>
    <name type="synonym">Physcomitrella patens</name>
    <dbReference type="NCBI Taxonomy" id="3218"/>
    <lineage>
        <taxon>Eukaryota</taxon>
        <taxon>Viridiplantae</taxon>
        <taxon>Streptophyta</taxon>
        <taxon>Embryophyta</taxon>
        <taxon>Bryophyta</taxon>
        <taxon>Bryophytina</taxon>
        <taxon>Bryopsida</taxon>
        <taxon>Funariidae</taxon>
        <taxon>Funariales</taxon>
        <taxon>Funariaceae</taxon>
        <taxon>Physcomitrium</taxon>
    </lineage>
</organism>
<dbReference type="Gramene" id="Pp3c23_20260V3.5">
    <property type="protein sequence ID" value="Pp3c23_20260V3.5"/>
    <property type="gene ID" value="Pp3c23_20260"/>
</dbReference>
<evidence type="ECO:0000313" key="2">
    <source>
        <dbReference type="Proteomes" id="UP000006727"/>
    </source>
</evidence>
<dbReference type="OrthoDB" id="1928683at2759"/>